<feature type="signal peptide" evidence="1">
    <location>
        <begin position="1"/>
        <end position="16"/>
    </location>
</feature>
<dbReference type="EMBL" id="SAEB01000009">
    <property type="protein sequence ID" value="RVD82401.1"/>
    <property type="molecule type" value="Genomic_DNA"/>
</dbReference>
<keyword evidence="3" id="KW-1185">Reference proteome</keyword>
<reference evidence="2 3" key="1">
    <citation type="submission" date="2019-01" db="EMBL/GenBank/DDBJ databases">
        <title>Intercellular communication is required for trap formation in the nematode-trapping fungus Duddingtonia flagrans.</title>
        <authorList>
            <person name="Youssar L."/>
            <person name="Wernet V."/>
            <person name="Hensel N."/>
            <person name="Hildebrandt H.-G."/>
            <person name="Fischer R."/>
        </authorList>
    </citation>
    <scope>NUCLEOTIDE SEQUENCE [LARGE SCALE GENOMIC DNA]</scope>
    <source>
        <strain evidence="2 3">CBS H-5679</strain>
    </source>
</reference>
<protein>
    <submittedName>
        <fullName evidence="2">Uncharacterized protein</fullName>
    </submittedName>
</protein>
<evidence type="ECO:0000256" key="1">
    <source>
        <dbReference type="SAM" id="SignalP"/>
    </source>
</evidence>
<accession>A0A436ZTX1</accession>
<evidence type="ECO:0000313" key="3">
    <source>
        <dbReference type="Proteomes" id="UP000283090"/>
    </source>
</evidence>
<proteinExistence type="predicted"/>
<name>A0A436ZTX1_ARTFL</name>
<dbReference type="VEuPathDB" id="FungiDB:DFL_006827"/>
<organism evidence="2 3">
    <name type="scientific">Arthrobotrys flagrans</name>
    <name type="common">Nematode-trapping fungus</name>
    <name type="synonym">Trichothecium flagrans</name>
    <dbReference type="NCBI Taxonomy" id="97331"/>
    <lineage>
        <taxon>Eukaryota</taxon>
        <taxon>Fungi</taxon>
        <taxon>Dikarya</taxon>
        <taxon>Ascomycota</taxon>
        <taxon>Pezizomycotina</taxon>
        <taxon>Orbiliomycetes</taxon>
        <taxon>Orbiliales</taxon>
        <taxon>Orbiliaceae</taxon>
        <taxon>Arthrobotrys</taxon>
    </lineage>
</organism>
<dbReference type="AlphaFoldDB" id="A0A436ZTX1"/>
<dbReference type="Proteomes" id="UP000283090">
    <property type="component" value="Unassembled WGS sequence"/>
</dbReference>
<feature type="chain" id="PRO_5019245525" evidence="1">
    <location>
        <begin position="17"/>
        <end position="106"/>
    </location>
</feature>
<evidence type="ECO:0000313" key="2">
    <source>
        <dbReference type="EMBL" id="RVD82401.1"/>
    </source>
</evidence>
<gene>
    <name evidence="2" type="ORF">DFL_006827</name>
</gene>
<keyword evidence="1" id="KW-0732">Signal</keyword>
<dbReference type="OrthoDB" id="5327621at2759"/>
<comment type="caution">
    <text evidence="2">The sequence shown here is derived from an EMBL/GenBank/DDBJ whole genome shotgun (WGS) entry which is preliminary data.</text>
</comment>
<sequence>MKVTLCLLALLGAVSAAPNPAPNADPNPLLQKRCTAGTELNAWCVSACGYNCRVVYGSCRNKPPNEGGCSEAYSRMVSYCTLCCNTGDCTSCQNCGNYYPLPPPAA</sequence>
<dbReference type="RefSeq" id="XP_067487945.1">
    <property type="nucleotide sequence ID" value="XM_067636315.1"/>
</dbReference>
<dbReference type="GeneID" id="93589138"/>